<dbReference type="InterPro" id="IPR023631">
    <property type="entry name" value="Amidase_dom"/>
</dbReference>
<evidence type="ECO:0000256" key="3">
    <source>
        <dbReference type="PIRSR" id="PIRSR001221-1"/>
    </source>
</evidence>
<accession>A0A6A7BLF7</accession>
<dbReference type="PANTHER" id="PTHR46072:SF5">
    <property type="entry name" value="GENERAL AMIDASE-C"/>
    <property type="match status" value="1"/>
</dbReference>
<feature type="active site" description="Charge relay system" evidence="3">
    <location>
        <position position="219"/>
    </location>
</feature>
<dbReference type="Pfam" id="PF01425">
    <property type="entry name" value="Amidase"/>
    <property type="match status" value="1"/>
</dbReference>
<feature type="domain" description="Amidase" evidence="5">
    <location>
        <begin position="88"/>
        <end position="534"/>
    </location>
</feature>
<proteinExistence type="inferred from homology"/>
<dbReference type="PIRSF" id="PIRSF001221">
    <property type="entry name" value="Amidase_fungi"/>
    <property type="match status" value="1"/>
</dbReference>
<evidence type="ECO:0000256" key="1">
    <source>
        <dbReference type="ARBA" id="ARBA00009199"/>
    </source>
</evidence>
<evidence type="ECO:0000256" key="2">
    <source>
        <dbReference type="ARBA" id="ARBA00022801"/>
    </source>
</evidence>
<evidence type="ECO:0000313" key="7">
    <source>
        <dbReference type="Proteomes" id="UP000799423"/>
    </source>
</evidence>
<keyword evidence="2" id="KW-0378">Hydrolase</keyword>
<sequence>MATAPPPTVDWETLCTSKRSSVFAKIPKSWLLPSSLRSTFHEKSTLNVLDIPRKSGILTPEELNLTENYDATQLVQLMSTGQLSSLAVVTAFCKRAAIAQQCVSCLTEIMFDEALAAARGCDEYLAKYKKPMGPFHGLPVSLKDTFNVKGVQSTIGFASFITRPASETDAVLVGILRAAGAVFYVKTNLPQTMMATDSHNNIFGRTLNPRKLSLTAGGSTGGEAALIAMRGSVLGVCTDIAGSARIPALCCGISSLMTTASRLPYEGVVLPGRLGSPGAIVPVIGSCCRSVRDYELFMKTVIDAQPWTLDENVINSPWRSVQPETRRLRFGLLRECTQRPLHPPIARALHTAATMLKAHGHEIVLLDDKVPDIYASAILAFKYFMLDPQNTTIKNVLSSGEPLIPSLSKPAFSELNGWEPTLNKLWDMNVELGKTHRAWRKVMVEEKLDAVLGCGYQTTSVPHDTYGVPVYTVLQNLLNYPAGTLPFGVANRELDASFARSDVTYEPPYQPDAVEGAPAHVQIIGKPMMDEELLQIIKVVGKILNGSSDENSANAIWVGDTRRRTSFL</sequence>
<evidence type="ECO:0000313" key="6">
    <source>
        <dbReference type="EMBL" id="KAF2854988.1"/>
    </source>
</evidence>
<dbReference type="EMBL" id="MU006291">
    <property type="protein sequence ID" value="KAF2854988.1"/>
    <property type="molecule type" value="Genomic_DNA"/>
</dbReference>
<comment type="similarity">
    <text evidence="1">Belongs to the amidase family.</text>
</comment>
<organism evidence="6 7">
    <name type="scientific">Plenodomus tracheiphilus IPT5</name>
    <dbReference type="NCBI Taxonomy" id="1408161"/>
    <lineage>
        <taxon>Eukaryota</taxon>
        <taxon>Fungi</taxon>
        <taxon>Dikarya</taxon>
        <taxon>Ascomycota</taxon>
        <taxon>Pezizomycotina</taxon>
        <taxon>Dothideomycetes</taxon>
        <taxon>Pleosporomycetidae</taxon>
        <taxon>Pleosporales</taxon>
        <taxon>Pleosporineae</taxon>
        <taxon>Leptosphaeriaceae</taxon>
        <taxon>Plenodomus</taxon>
    </lineage>
</organism>
<keyword evidence="7" id="KW-1185">Reference proteome</keyword>
<feature type="active site" description="Acyl-ester intermediate" evidence="3">
    <location>
        <position position="243"/>
    </location>
</feature>
<dbReference type="OrthoDB" id="6428749at2759"/>
<dbReference type="PANTHER" id="PTHR46072">
    <property type="entry name" value="AMIDASE-RELATED-RELATED"/>
    <property type="match status" value="1"/>
</dbReference>
<reference evidence="6" key="1">
    <citation type="submission" date="2020-01" db="EMBL/GenBank/DDBJ databases">
        <authorList>
            <consortium name="DOE Joint Genome Institute"/>
            <person name="Haridas S."/>
            <person name="Albert R."/>
            <person name="Binder M."/>
            <person name="Bloem J."/>
            <person name="Labutti K."/>
            <person name="Salamov A."/>
            <person name="Andreopoulos B."/>
            <person name="Baker S.E."/>
            <person name="Barry K."/>
            <person name="Bills G."/>
            <person name="Bluhm B.H."/>
            <person name="Cannon C."/>
            <person name="Castanera R."/>
            <person name="Culley D.E."/>
            <person name="Daum C."/>
            <person name="Ezra D."/>
            <person name="Gonzalez J.B."/>
            <person name="Henrissat B."/>
            <person name="Kuo A."/>
            <person name="Liang C."/>
            <person name="Lipzen A."/>
            <person name="Lutzoni F."/>
            <person name="Magnuson J."/>
            <person name="Mondo S."/>
            <person name="Nolan M."/>
            <person name="Ohm R."/>
            <person name="Pangilinan J."/>
            <person name="Park H.-J."/>
            <person name="Ramirez L."/>
            <person name="Alfaro M."/>
            <person name="Sun H."/>
            <person name="Tritt A."/>
            <person name="Yoshinaga Y."/>
            <person name="Zwiers L.-H."/>
            <person name="Turgeon B.G."/>
            <person name="Goodwin S.B."/>
            <person name="Spatafora J.W."/>
            <person name="Crous P.W."/>
            <person name="Grigoriev I.V."/>
        </authorList>
    </citation>
    <scope>NUCLEOTIDE SEQUENCE</scope>
    <source>
        <strain evidence="6">IPT5</strain>
    </source>
</reference>
<feature type="active site" description="Charge relay system" evidence="3">
    <location>
        <position position="143"/>
    </location>
</feature>
<name>A0A6A7BLF7_9PLEO</name>
<dbReference type="Proteomes" id="UP000799423">
    <property type="component" value="Unassembled WGS sequence"/>
</dbReference>
<feature type="binding site" evidence="4">
    <location>
        <position position="193"/>
    </location>
    <ligand>
        <name>substrate</name>
    </ligand>
</feature>
<feature type="binding site" evidence="4">
    <location>
        <position position="219"/>
    </location>
    <ligand>
        <name>substrate</name>
    </ligand>
</feature>
<gene>
    <name evidence="6" type="ORF">T440DRAFT_386206</name>
</gene>
<dbReference type="InterPro" id="IPR036928">
    <property type="entry name" value="AS_sf"/>
</dbReference>
<protein>
    <submittedName>
        <fullName evidence="6">Amidase</fullName>
    </submittedName>
</protein>
<evidence type="ECO:0000256" key="4">
    <source>
        <dbReference type="PIRSR" id="PIRSR001221-2"/>
    </source>
</evidence>
<dbReference type="AlphaFoldDB" id="A0A6A7BLF7"/>
<dbReference type="SUPFAM" id="SSF75304">
    <property type="entry name" value="Amidase signature (AS) enzymes"/>
    <property type="match status" value="1"/>
</dbReference>
<feature type="binding site" evidence="4">
    <location>
        <begin position="240"/>
        <end position="243"/>
    </location>
    <ligand>
        <name>substrate</name>
    </ligand>
</feature>
<dbReference type="GO" id="GO:0016787">
    <property type="term" value="F:hydrolase activity"/>
    <property type="evidence" value="ECO:0007669"/>
    <property type="project" value="UniProtKB-KW"/>
</dbReference>
<dbReference type="Gene3D" id="3.90.1300.10">
    <property type="entry name" value="Amidase signature (AS) domain"/>
    <property type="match status" value="1"/>
</dbReference>
<evidence type="ECO:0000259" key="5">
    <source>
        <dbReference type="Pfam" id="PF01425"/>
    </source>
</evidence>